<dbReference type="FunFam" id="1.20.120.1240:FF:000022">
    <property type="entry name" value="Dynamin-like GTPase Dnm1"/>
    <property type="match status" value="1"/>
</dbReference>
<comment type="catalytic activity">
    <reaction evidence="10">
        <text>GTP + H2O = GDP + phosphate + H(+)</text>
        <dbReference type="Rhea" id="RHEA:19669"/>
        <dbReference type="ChEBI" id="CHEBI:15377"/>
        <dbReference type="ChEBI" id="CHEBI:15378"/>
        <dbReference type="ChEBI" id="CHEBI:37565"/>
        <dbReference type="ChEBI" id="CHEBI:43474"/>
        <dbReference type="ChEBI" id="CHEBI:58189"/>
        <dbReference type="EC" id="3.6.5.5"/>
    </reaction>
</comment>
<name>A0A177AAN8_9PEZI</name>
<dbReference type="EC" id="3.6.5.5" evidence="2"/>
<feature type="compositionally biased region" description="Polar residues" evidence="12">
    <location>
        <begin position="587"/>
        <end position="601"/>
    </location>
</feature>
<comment type="subcellular location">
    <subcellularLocation>
        <location evidence="1">Mitochondrion outer membrane</location>
        <topology evidence="1">Peripheral membrane protein</topology>
    </subcellularLocation>
</comment>
<dbReference type="GO" id="GO:0005874">
    <property type="term" value="C:microtubule"/>
    <property type="evidence" value="ECO:0007669"/>
    <property type="project" value="TreeGrafter"/>
</dbReference>
<dbReference type="InterPro" id="IPR003130">
    <property type="entry name" value="GED"/>
</dbReference>
<evidence type="ECO:0000256" key="8">
    <source>
        <dbReference type="ARBA" id="ARBA00023134"/>
    </source>
</evidence>
<keyword evidence="7" id="KW-0496">Mitochondrion</keyword>
<dbReference type="GO" id="GO:0000266">
    <property type="term" value="P:mitochondrial fission"/>
    <property type="evidence" value="ECO:0007669"/>
    <property type="project" value="TreeGrafter"/>
</dbReference>
<dbReference type="GO" id="GO:0016559">
    <property type="term" value="P:peroxisome fission"/>
    <property type="evidence" value="ECO:0007669"/>
    <property type="project" value="TreeGrafter"/>
</dbReference>
<proteinExistence type="inferred from homology"/>
<dbReference type="SUPFAM" id="SSF52540">
    <property type="entry name" value="P-loop containing nucleoside triphosphate hydrolases"/>
    <property type="match status" value="1"/>
</dbReference>
<accession>A0A177AAN8</accession>
<dbReference type="InterPro" id="IPR045063">
    <property type="entry name" value="Dynamin_N"/>
</dbReference>
<dbReference type="Gene3D" id="3.40.50.300">
    <property type="entry name" value="P-loop containing nucleotide triphosphate hydrolases"/>
    <property type="match status" value="1"/>
</dbReference>
<dbReference type="PROSITE" id="PS00410">
    <property type="entry name" value="G_DYNAMIN_1"/>
    <property type="match status" value="1"/>
</dbReference>
<dbReference type="eggNOG" id="KOG0446">
    <property type="taxonomic scope" value="Eukaryota"/>
</dbReference>
<organism evidence="15">
    <name type="scientific">Pseudogymnoascus destructans</name>
    <dbReference type="NCBI Taxonomy" id="655981"/>
    <lineage>
        <taxon>Eukaryota</taxon>
        <taxon>Fungi</taxon>
        <taxon>Dikarya</taxon>
        <taxon>Ascomycota</taxon>
        <taxon>Pezizomycotina</taxon>
        <taxon>Leotiomycetes</taxon>
        <taxon>Thelebolales</taxon>
        <taxon>Thelebolaceae</taxon>
        <taxon>Pseudogymnoascus</taxon>
    </lineage>
</organism>
<evidence type="ECO:0000256" key="2">
    <source>
        <dbReference type="ARBA" id="ARBA00011980"/>
    </source>
</evidence>
<dbReference type="PROSITE" id="PS51718">
    <property type="entry name" value="G_DYNAMIN_2"/>
    <property type="match status" value="1"/>
</dbReference>
<sequence length="806" mass="89626">MASLGENLLGIVNKLQDLVFNTIGNDSLDLPQIVVVGSQSSGKSSVLENIVGRDFLPRGSGIVTRRPLILQLINVPSDNDAPEGSEVYEPHTPASVEAQGEWGEFHHIPGRQFTNFQDVKREIENETARIAGNNKGINRSPINLKIYSPHVLSLTLVDLPGLTKVPIGDQPSDIEKQTRNLISEYIAKPNSIILAVSPANVDIVNSEALKLARHVDPLGRRTIGVLTKIDLMDHGTNALDILSGRVYPLKLGFIGVVNRSQQDIQGNKTLAEALKSESDFFRHHPAYRNMANRCGTQFLAKSLNTTLMSHIRERLPDIKARLNTLMGQTQQELASYGDMHFNGKEHRGSLILQLMTRFASSFISSIDGTSTEISTKELCGGARIYYIFNSVFGNSLETIDPTTNLSALDIRTAIRNSTGPRPSLFVPELAFDLLVKPQIKLLEIPSQRCVELVYEELIKICHTCGSTELTRFPRLQGKLIEVVSDLLRERLGPASNYVESLISIQRAYINTNHPNFLGAAAAMSHVVTKKQENEKKKLLQEERERREKRRQKELGAANGVDGAEDEDEVSEKAEGLPHRSKMHKSGRSTSPHVRQNGTSASIAERINGQRASSPTRFGTQANPKDSFLNYFFGKDGAPGGGPGVGQAASSAQNPNLGRHVSQSTEPSITQSIRRQEERNTHRSPAQQTRDEDYAREYDYSSPFGNNTEPALTDREAMETELIRALISSYFDIVRESIADQVPKAVMHLLVNHSKDVVQNRLVSELYREDMFEELLYEDDAVKKEREKCERLLKTYREAAKIVGEVL</sequence>
<evidence type="ECO:0000256" key="6">
    <source>
        <dbReference type="ARBA" id="ARBA00022801"/>
    </source>
</evidence>
<dbReference type="InterPro" id="IPR019762">
    <property type="entry name" value="Dynamin_GTPase_CS"/>
</dbReference>
<comment type="similarity">
    <text evidence="11">Belongs to the TRAFAC class dynamin-like GTPase superfamily. Dynamin/Fzo/YdjA family.</text>
</comment>
<dbReference type="SMART" id="SM00302">
    <property type="entry name" value="GED"/>
    <property type="match status" value="1"/>
</dbReference>
<evidence type="ECO:0000256" key="5">
    <source>
        <dbReference type="ARBA" id="ARBA00022787"/>
    </source>
</evidence>
<gene>
    <name evidence="15" type="primary">DNM1</name>
    <name evidence="15" type="ORF">VC83_04209</name>
</gene>
<feature type="domain" description="Dynamin-type G" evidence="14">
    <location>
        <begin position="27"/>
        <end position="316"/>
    </location>
</feature>
<dbReference type="GO" id="GO:0005525">
    <property type="term" value="F:GTP binding"/>
    <property type="evidence" value="ECO:0007669"/>
    <property type="project" value="UniProtKB-KW"/>
</dbReference>
<evidence type="ECO:0000256" key="1">
    <source>
        <dbReference type="ARBA" id="ARBA00004450"/>
    </source>
</evidence>
<dbReference type="PANTHER" id="PTHR11566">
    <property type="entry name" value="DYNAMIN"/>
    <property type="match status" value="1"/>
</dbReference>
<evidence type="ECO:0000256" key="9">
    <source>
        <dbReference type="ARBA" id="ARBA00023136"/>
    </source>
</evidence>
<keyword evidence="8 11" id="KW-0342">GTP-binding</keyword>
<dbReference type="InterPro" id="IPR027417">
    <property type="entry name" value="P-loop_NTPase"/>
</dbReference>
<keyword evidence="4 11" id="KW-0547">Nucleotide-binding</keyword>
<reference evidence="15" key="1">
    <citation type="submission" date="2016-03" db="EMBL/GenBank/DDBJ databases">
        <title>Updated assembly of Pseudogymnoascus destructans, the fungus causing white-nose syndrome of bats.</title>
        <authorList>
            <person name="Palmer J.M."/>
            <person name="Drees K.P."/>
            <person name="Foster J.T."/>
            <person name="Lindner D.L."/>
        </authorList>
    </citation>
    <scope>NUCLEOTIDE SEQUENCE [LARGE SCALE GENOMIC DNA]</scope>
    <source>
        <strain evidence="15">20631-21</strain>
    </source>
</reference>
<dbReference type="AlphaFoldDB" id="A0A177AAN8"/>
<dbReference type="Pfam" id="PF02212">
    <property type="entry name" value="GED"/>
    <property type="match status" value="1"/>
</dbReference>
<dbReference type="GO" id="GO:0042802">
    <property type="term" value="F:identical protein binding"/>
    <property type="evidence" value="ECO:0007669"/>
    <property type="project" value="UniProtKB-ARBA"/>
</dbReference>
<evidence type="ECO:0000259" key="14">
    <source>
        <dbReference type="PROSITE" id="PS51718"/>
    </source>
</evidence>
<feature type="region of interest" description="Disordered" evidence="12">
    <location>
        <begin position="527"/>
        <end position="692"/>
    </location>
</feature>
<protein>
    <recommendedName>
        <fullName evidence="2">dynamin GTPase</fullName>
        <ecNumber evidence="2">3.6.5.5</ecNumber>
    </recommendedName>
</protein>
<dbReference type="InterPro" id="IPR000375">
    <property type="entry name" value="Dynamin_stalk"/>
</dbReference>
<dbReference type="Pfam" id="PF01031">
    <property type="entry name" value="Dynamin_M"/>
    <property type="match status" value="1"/>
</dbReference>
<dbReference type="OrthoDB" id="5061070at2759"/>
<dbReference type="VEuPathDB" id="FungiDB:GMDG_08216"/>
<evidence type="ECO:0000256" key="7">
    <source>
        <dbReference type="ARBA" id="ARBA00023128"/>
    </source>
</evidence>
<dbReference type="InterPro" id="IPR001401">
    <property type="entry name" value="Dynamin_GTPase"/>
</dbReference>
<dbReference type="EMBL" id="KV441394">
    <property type="protein sequence ID" value="OAF59208.1"/>
    <property type="molecule type" value="Genomic_DNA"/>
</dbReference>
<dbReference type="GO" id="GO:0005777">
    <property type="term" value="C:peroxisome"/>
    <property type="evidence" value="ECO:0007669"/>
    <property type="project" value="UniProtKB-ARBA"/>
</dbReference>
<dbReference type="GO" id="GO:0005741">
    <property type="term" value="C:mitochondrial outer membrane"/>
    <property type="evidence" value="ECO:0007669"/>
    <property type="project" value="UniProtKB-SubCell"/>
</dbReference>
<feature type="compositionally biased region" description="Basic and acidic residues" evidence="12">
    <location>
        <begin position="529"/>
        <end position="553"/>
    </location>
</feature>
<dbReference type="SMART" id="SM00053">
    <property type="entry name" value="DYNc"/>
    <property type="match status" value="1"/>
</dbReference>
<dbReference type="FunFam" id="1.20.120.1240:FF:000002">
    <property type="entry name" value="Dynamin-1-like protein isoform 1"/>
    <property type="match status" value="1"/>
</dbReference>
<dbReference type="Proteomes" id="UP000077154">
    <property type="component" value="Unassembled WGS sequence"/>
</dbReference>
<dbReference type="GO" id="GO:0048312">
    <property type="term" value="P:intracellular distribution of mitochondria"/>
    <property type="evidence" value="ECO:0007669"/>
    <property type="project" value="TreeGrafter"/>
</dbReference>
<evidence type="ECO:0000256" key="10">
    <source>
        <dbReference type="ARBA" id="ARBA00048040"/>
    </source>
</evidence>
<feature type="compositionally biased region" description="Polar residues" evidence="12">
    <location>
        <begin position="660"/>
        <end position="672"/>
    </location>
</feature>
<dbReference type="InterPro" id="IPR030381">
    <property type="entry name" value="G_DYNAMIN_dom"/>
</dbReference>
<dbReference type="PROSITE" id="PS51388">
    <property type="entry name" value="GED"/>
    <property type="match status" value="1"/>
</dbReference>
<dbReference type="InterPro" id="IPR020850">
    <property type="entry name" value="GED_dom"/>
</dbReference>
<evidence type="ECO:0000256" key="4">
    <source>
        <dbReference type="ARBA" id="ARBA00022741"/>
    </source>
</evidence>
<dbReference type="FunFam" id="3.40.50.300:FF:000383">
    <property type="entry name" value="Dynamin-like gtpase dnm1"/>
    <property type="match status" value="1"/>
</dbReference>
<feature type="compositionally biased region" description="Polar residues" evidence="12">
    <location>
        <begin position="609"/>
        <end position="623"/>
    </location>
</feature>
<keyword evidence="6" id="KW-0378">Hydrolase</keyword>
<dbReference type="Gene3D" id="1.20.120.1240">
    <property type="entry name" value="Dynamin, middle domain"/>
    <property type="match status" value="2"/>
</dbReference>
<dbReference type="GO" id="GO:0008017">
    <property type="term" value="F:microtubule binding"/>
    <property type="evidence" value="ECO:0007669"/>
    <property type="project" value="TreeGrafter"/>
</dbReference>
<dbReference type="GO" id="GO:0003924">
    <property type="term" value="F:GTPase activity"/>
    <property type="evidence" value="ECO:0007669"/>
    <property type="project" value="InterPro"/>
</dbReference>
<evidence type="ECO:0000256" key="11">
    <source>
        <dbReference type="RuleBase" id="RU003932"/>
    </source>
</evidence>
<dbReference type="PRINTS" id="PR00195">
    <property type="entry name" value="DYNAMIN"/>
</dbReference>
<dbReference type="GO" id="GO:0005829">
    <property type="term" value="C:cytosol"/>
    <property type="evidence" value="ECO:0007669"/>
    <property type="project" value="UniProtKB-ARBA"/>
</dbReference>
<keyword evidence="9" id="KW-0472">Membrane</keyword>
<keyword evidence="3" id="KW-0597">Phosphoprotein</keyword>
<dbReference type="GeneID" id="36287282"/>
<dbReference type="InterPro" id="IPR022812">
    <property type="entry name" value="Dynamin"/>
</dbReference>
<evidence type="ECO:0000256" key="3">
    <source>
        <dbReference type="ARBA" id="ARBA00022553"/>
    </source>
</evidence>
<dbReference type="PANTHER" id="PTHR11566:SF235">
    <property type="entry name" value="DYNAMIN-RELATED PROTEIN DNM1"/>
    <property type="match status" value="1"/>
</dbReference>
<dbReference type="GO" id="GO:0030001">
    <property type="term" value="P:metal ion transport"/>
    <property type="evidence" value="ECO:0007669"/>
    <property type="project" value="UniProtKB-ARBA"/>
</dbReference>
<feature type="domain" description="GED" evidence="13">
    <location>
        <begin position="719"/>
        <end position="806"/>
    </location>
</feature>
<dbReference type="RefSeq" id="XP_024324492.1">
    <property type="nucleotide sequence ID" value="XM_024467844.1"/>
</dbReference>
<dbReference type="Pfam" id="PF00350">
    <property type="entry name" value="Dynamin_N"/>
    <property type="match status" value="1"/>
</dbReference>
<dbReference type="GO" id="GO:0006897">
    <property type="term" value="P:endocytosis"/>
    <property type="evidence" value="ECO:0007669"/>
    <property type="project" value="TreeGrafter"/>
</dbReference>
<evidence type="ECO:0000259" key="13">
    <source>
        <dbReference type="PROSITE" id="PS51388"/>
    </source>
</evidence>
<dbReference type="CDD" id="cd08771">
    <property type="entry name" value="DLP_1"/>
    <property type="match status" value="1"/>
</dbReference>
<evidence type="ECO:0000313" key="15">
    <source>
        <dbReference type="EMBL" id="OAF59208.1"/>
    </source>
</evidence>
<evidence type="ECO:0000256" key="12">
    <source>
        <dbReference type="SAM" id="MobiDB-lite"/>
    </source>
</evidence>
<keyword evidence="5" id="KW-1000">Mitochondrion outer membrane</keyword>